<feature type="region of interest" description="Disordered" evidence="1">
    <location>
        <begin position="1"/>
        <end position="28"/>
    </location>
</feature>
<proteinExistence type="predicted"/>
<dbReference type="Pfam" id="PF19457">
    <property type="entry name" value="DUF5994"/>
    <property type="match status" value="1"/>
</dbReference>
<gene>
    <name evidence="2" type="ORF">A4G28_27035</name>
</gene>
<accession>A0A164EDQ8</accession>
<reference evidence="3" key="1">
    <citation type="submission" date="2016-04" db="EMBL/GenBank/DDBJ databases">
        <authorList>
            <person name="Strapagiel D."/>
            <person name="Borowka P."/>
            <person name="Marciniak B."/>
            <person name="Bakula Z."/>
            <person name="Van Ingen J."/>
            <person name="Safianowska A."/>
            <person name="Dziadek J."/>
            <person name="Jagielski T."/>
        </authorList>
    </citation>
    <scope>NUCLEOTIDE SEQUENCE [LARGE SCALE GENOMIC DNA]</scope>
    <source>
        <strain evidence="3">1010001458</strain>
    </source>
</reference>
<evidence type="ECO:0000313" key="3">
    <source>
        <dbReference type="Proteomes" id="UP000077342"/>
    </source>
</evidence>
<sequence length="155" mass="16872">MTLEKGRTGAGWKQTPPEHTPRLRLKPKAPTTGYVDGAWWPRSDDLPTELPDLLAVLSVRLGPIERVIYNLAEWVTVPRKLPTERGVLRLAGCNRQPVNTIEVTGRNRSKIILLVVPARTGTDDAHHTMMAAAAPDDGSTVEGLLLTGAQGVQRG</sequence>
<organism evidence="2 3">
    <name type="scientific">Mycobacterium ostraviense</name>
    <dbReference type="NCBI Taxonomy" id="2738409"/>
    <lineage>
        <taxon>Bacteria</taxon>
        <taxon>Bacillati</taxon>
        <taxon>Actinomycetota</taxon>
        <taxon>Actinomycetes</taxon>
        <taxon>Mycobacteriales</taxon>
        <taxon>Mycobacteriaceae</taxon>
        <taxon>Mycobacterium</taxon>
    </lineage>
</organism>
<comment type="caution">
    <text evidence="2">The sequence shown here is derived from an EMBL/GenBank/DDBJ whole genome shotgun (WGS) entry which is preliminary data.</text>
</comment>
<evidence type="ECO:0000256" key="1">
    <source>
        <dbReference type="SAM" id="MobiDB-lite"/>
    </source>
</evidence>
<dbReference type="EMBL" id="LWCI01000026">
    <property type="protein sequence ID" value="KZS67383.1"/>
    <property type="molecule type" value="Genomic_DNA"/>
</dbReference>
<name>A0A164EDQ8_9MYCO</name>
<protein>
    <submittedName>
        <fullName evidence="2">Uncharacterized protein</fullName>
    </submittedName>
</protein>
<dbReference type="RefSeq" id="WP_075509364.1">
    <property type="nucleotide sequence ID" value="NZ_CP089224.1"/>
</dbReference>
<evidence type="ECO:0000313" key="2">
    <source>
        <dbReference type="EMBL" id="KZS67383.1"/>
    </source>
</evidence>
<keyword evidence="3" id="KW-1185">Reference proteome</keyword>
<dbReference type="InterPro" id="IPR046036">
    <property type="entry name" value="DUF5994"/>
</dbReference>
<dbReference type="Proteomes" id="UP000077342">
    <property type="component" value="Unassembled WGS sequence"/>
</dbReference>
<dbReference type="AlphaFoldDB" id="A0A164EDQ8"/>